<dbReference type="InterPro" id="IPR028116">
    <property type="entry name" value="Cis-CaaD-like"/>
</dbReference>
<keyword evidence="1" id="KW-0812">Transmembrane</keyword>
<dbReference type="EMBL" id="OOIN01000020">
    <property type="protein sequence ID" value="SPO27804.1"/>
    <property type="molecule type" value="Genomic_DNA"/>
</dbReference>
<dbReference type="AlphaFoldDB" id="A0A5C3EAU6"/>
<sequence>MPLHRIYTPPGFFTKEEKRELVNSIADMYISVGLPAFLVITLFCPIQEDDFYIGKQTHAERRSEQGKPFVRIVSQHLARTAQGKERRMSVIQRLEDRFRGVLEAKNCEWEIHIEEPAADLWHLSGLNYPAPGTQAEAEWKAANKPMAYEGPTMADHLAKDASS</sequence>
<evidence type="ECO:0000256" key="1">
    <source>
        <dbReference type="SAM" id="Phobius"/>
    </source>
</evidence>
<dbReference type="Proteomes" id="UP000324022">
    <property type="component" value="Unassembled WGS sequence"/>
</dbReference>
<accession>A0A5C3EAU6</accession>
<organism evidence="3 4">
    <name type="scientific">Ustilago trichophora</name>
    <dbReference type="NCBI Taxonomy" id="86804"/>
    <lineage>
        <taxon>Eukaryota</taxon>
        <taxon>Fungi</taxon>
        <taxon>Dikarya</taxon>
        <taxon>Basidiomycota</taxon>
        <taxon>Ustilaginomycotina</taxon>
        <taxon>Ustilaginomycetes</taxon>
        <taxon>Ustilaginales</taxon>
        <taxon>Ustilaginaceae</taxon>
        <taxon>Ustilago</taxon>
    </lineage>
</organism>
<evidence type="ECO:0000313" key="3">
    <source>
        <dbReference type="EMBL" id="SPO27804.1"/>
    </source>
</evidence>
<dbReference type="OrthoDB" id="2129288at2759"/>
<keyword evidence="4" id="KW-1185">Reference proteome</keyword>
<keyword evidence="1" id="KW-1133">Transmembrane helix</keyword>
<proteinExistence type="predicted"/>
<dbReference type="Pfam" id="PF14832">
    <property type="entry name" value="Tautomerase_3"/>
    <property type="match status" value="1"/>
</dbReference>
<evidence type="ECO:0000259" key="2">
    <source>
        <dbReference type="Pfam" id="PF14832"/>
    </source>
</evidence>
<gene>
    <name evidence="3" type="ORF">UTRI_04947</name>
</gene>
<feature type="domain" description="Tautomerase cis-CaaD-like" evidence="2">
    <location>
        <begin position="1"/>
        <end position="144"/>
    </location>
</feature>
<reference evidence="3 4" key="1">
    <citation type="submission" date="2018-03" db="EMBL/GenBank/DDBJ databases">
        <authorList>
            <person name="Guldener U."/>
        </authorList>
    </citation>
    <scope>NUCLEOTIDE SEQUENCE [LARGE SCALE GENOMIC DNA]</scope>
    <source>
        <strain evidence="3 4">NBRC100155</strain>
    </source>
</reference>
<dbReference type="Gene3D" id="3.30.429.10">
    <property type="entry name" value="Macrophage Migration Inhibitory Factor"/>
    <property type="match status" value="1"/>
</dbReference>
<dbReference type="InterPro" id="IPR014347">
    <property type="entry name" value="Tautomerase/MIF_sf"/>
</dbReference>
<feature type="transmembrane region" description="Helical" evidence="1">
    <location>
        <begin position="21"/>
        <end position="43"/>
    </location>
</feature>
<protein>
    <recommendedName>
        <fullName evidence="2">Tautomerase cis-CaaD-like domain-containing protein</fullName>
    </recommendedName>
</protein>
<name>A0A5C3EAU6_9BASI</name>
<evidence type="ECO:0000313" key="4">
    <source>
        <dbReference type="Proteomes" id="UP000324022"/>
    </source>
</evidence>
<keyword evidence="1" id="KW-0472">Membrane</keyword>